<reference evidence="6 7" key="1">
    <citation type="journal article" date="2013" name="PLoS Genet.">
        <title>Genomic mechanisms accounting for the adaptation to parasitism in nematode-trapping fungi.</title>
        <authorList>
            <person name="Meerupati T."/>
            <person name="Andersson K.M."/>
            <person name="Friman E."/>
            <person name="Kumar D."/>
            <person name="Tunlid A."/>
            <person name="Ahren D."/>
        </authorList>
    </citation>
    <scope>NUCLEOTIDE SEQUENCE [LARGE SCALE GENOMIC DNA]</scope>
    <source>
        <strain evidence="6 7">CBS 200.50</strain>
    </source>
</reference>
<gene>
    <name evidence="6" type="ORF">H072_1883</name>
</gene>
<name>S8AMN2_DACHA</name>
<feature type="transmembrane region" description="Helical" evidence="5">
    <location>
        <begin position="48"/>
        <end position="70"/>
    </location>
</feature>
<protein>
    <recommendedName>
        <fullName evidence="8">Sugar phosphate transporter domain-containing protein</fullName>
    </recommendedName>
</protein>
<evidence type="ECO:0008006" key="8">
    <source>
        <dbReference type="Google" id="ProtNLM"/>
    </source>
</evidence>
<dbReference type="Gene3D" id="1.10.3730.20">
    <property type="match status" value="1"/>
</dbReference>
<dbReference type="PIRSF" id="PIRSF005799">
    <property type="entry name" value="UDP-gal_transpt"/>
    <property type="match status" value="1"/>
</dbReference>
<dbReference type="HOGENOM" id="CLU_024645_2_0_1"/>
<dbReference type="eggNOG" id="KOG2234">
    <property type="taxonomic scope" value="Eukaryota"/>
</dbReference>
<feature type="transmembrane region" description="Helical" evidence="5">
    <location>
        <begin position="215"/>
        <end position="235"/>
    </location>
</feature>
<evidence type="ECO:0000256" key="3">
    <source>
        <dbReference type="ARBA" id="ARBA00022989"/>
    </source>
</evidence>
<dbReference type="STRING" id="1284197.S8AMN2"/>
<feature type="transmembrane region" description="Helical" evidence="5">
    <location>
        <begin position="338"/>
        <end position="355"/>
    </location>
</feature>
<organism evidence="6 7">
    <name type="scientific">Dactylellina haptotyla (strain CBS 200.50)</name>
    <name type="common">Nematode-trapping fungus</name>
    <name type="synonym">Monacrosporium haptotylum</name>
    <dbReference type="NCBI Taxonomy" id="1284197"/>
    <lineage>
        <taxon>Eukaryota</taxon>
        <taxon>Fungi</taxon>
        <taxon>Dikarya</taxon>
        <taxon>Ascomycota</taxon>
        <taxon>Pezizomycotina</taxon>
        <taxon>Orbiliomycetes</taxon>
        <taxon>Orbiliales</taxon>
        <taxon>Orbiliaceae</taxon>
        <taxon>Dactylellina</taxon>
    </lineage>
</organism>
<keyword evidence="4 5" id="KW-0472">Membrane</keyword>
<dbReference type="OrthoDB" id="408493at2759"/>
<dbReference type="PANTHER" id="PTHR10231">
    <property type="entry name" value="NUCLEOTIDE-SUGAR TRANSMEMBRANE TRANSPORTER"/>
    <property type="match status" value="1"/>
</dbReference>
<feature type="transmembrane region" description="Helical" evidence="5">
    <location>
        <begin position="18"/>
        <end position="36"/>
    </location>
</feature>
<dbReference type="AlphaFoldDB" id="S8AMN2"/>
<evidence type="ECO:0000313" key="7">
    <source>
        <dbReference type="Proteomes" id="UP000015100"/>
    </source>
</evidence>
<comment type="subcellular location">
    <subcellularLocation>
        <location evidence="1">Membrane</location>
        <topology evidence="1">Multi-pass membrane protein</topology>
    </subcellularLocation>
</comment>
<sequence length="393" mass="43115">MAEHSNNGYFMGITMKHISLVTLIFQNSALILIMHYSRIMPTSPNGRYLTSTAVLMNEVIKLLISAIVAYHDQAKRDGLHRSILSTMGNVYSEVFKPDHWKLAIPAALYTLQNSLQYIAVSNLDAATFQVTYQLKILTTALFSVTMLGRQLSPSRWVSLIILTVGVAIVQIPTPTLSSSDTGSKPSVIQDVSSNNSTLYEGTHNDHDPTAQMNKMLGLTAVIIACIISGLAGVYFEKVLKGASATIWVRNIQLSFYSLFPAFFIGVVLKDGAEISKRGFFSGYNVVVWTAIGFQAVGGIVVALCINYADNIAKNFATSISIILSCIASVFYFNFVISFNFLIGSLIVIFATYLYSKPDSEKIPENTATATYTLLGKDHNRVIESIVERGEARI</sequence>
<dbReference type="OMA" id="RNFGGWA"/>
<dbReference type="EMBL" id="AQGS01000057">
    <property type="protein sequence ID" value="EPS44144.1"/>
    <property type="molecule type" value="Genomic_DNA"/>
</dbReference>
<evidence type="ECO:0000313" key="6">
    <source>
        <dbReference type="EMBL" id="EPS44144.1"/>
    </source>
</evidence>
<dbReference type="InterPro" id="IPR037185">
    <property type="entry name" value="EmrE-like"/>
</dbReference>
<dbReference type="NCBIfam" id="TIGR00803">
    <property type="entry name" value="nst"/>
    <property type="match status" value="2"/>
</dbReference>
<evidence type="ECO:0000256" key="5">
    <source>
        <dbReference type="SAM" id="Phobius"/>
    </source>
</evidence>
<keyword evidence="7" id="KW-1185">Reference proteome</keyword>
<evidence type="ECO:0000256" key="4">
    <source>
        <dbReference type="ARBA" id="ARBA00023136"/>
    </source>
</evidence>
<dbReference type="InterPro" id="IPR007271">
    <property type="entry name" value="Nuc_sug_transpt"/>
</dbReference>
<dbReference type="Pfam" id="PF04142">
    <property type="entry name" value="Nuc_sug_transp"/>
    <property type="match status" value="1"/>
</dbReference>
<dbReference type="GO" id="GO:0015165">
    <property type="term" value="F:pyrimidine nucleotide-sugar transmembrane transporter activity"/>
    <property type="evidence" value="ECO:0007669"/>
    <property type="project" value="InterPro"/>
</dbReference>
<proteinExistence type="predicted"/>
<evidence type="ECO:0000256" key="2">
    <source>
        <dbReference type="ARBA" id="ARBA00022692"/>
    </source>
</evidence>
<dbReference type="GO" id="GO:0000139">
    <property type="term" value="C:Golgi membrane"/>
    <property type="evidence" value="ECO:0007669"/>
    <property type="project" value="InterPro"/>
</dbReference>
<feature type="transmembrane region" description="Helical" evidence="5">
    <location>
        <begin position="288"/>
        <end position="308"/>
    </location>
</feature>
<dbReference type="Proteomes" id="UP000015100">
    <property type="component" value="Unassembled WGS sequence"/>
</dbReference>
<accession>S8AMN2</accession>
<feature type="transmembrane region" description="Helical" evidence="5">
    <location>
        <begin position="247"/>
        <end position="268"/>
    </location>
</feature>
<dbReference type="SUPFAM" id="SSF103481">
    <property type="entry name" value="Multidrug resistance efflux transporter EmrE"/>
    <property type="match status" value="1"/>
</dbReference>
<keyword evidence="2 5" id="KW-0812">Transmembrane</keyword>
<reference evidence="7" key="2">
    <citation type="submission" date="2013-04" db="EMBL/GenBank/DDBJ databases">
        <title>Genomic mechanisms accounting for the adaptation to parasitism in nematode-trapping fungi.</title>
        <authorList>
            <person name="Ahren D.G."/>
        </authorList>
    </citation>
    <scope>NUCLEOTIDE SEQUENCE [LARGE SCALE GENOMIC DNA]</scope>
    <source>
        <strain evidence="7">CBS 200.50</strain>
    </source>
</reference>
<keyword evidence="3 5" id="KW-1133">Transmembrane helix</keyword>
<evidence type="ECO:0000256" key="1">
    <source>
        <dbReference type="ARBA" id="ARBA00004141"/>
    </source>
</evidence>
<comment type="caution">
    <text evidence="6">The sequence shown here is derived from an EMBL/GenBank/DDBJ whole genome shotgun (WGS) entry which is preliminary data.</text>
</comment>
<feature type="transmembrane region" description="Helical" evidence="5">
    <location>
        <begin position="156"/>
        <end position="173"/>
    </location>
</feature>